<dbReference type="InterPro" id="IPR005160">
    <property type="entry name" value="Ku_C"/>
</dbReference>
<comment type="subcellular location">
    <subcellularLocation>
        <location evidence="1">Nucleus</location>
    </subcellularLocation>
</comment>
<evidence type="ECO:0000259" key="12">
    <source>
        <dbReference type="SMART" id="SM00559"/>
    </source>
</evidence>
<dbReference type="SMART" id="SM00559">
    <property type="entry name" value="Ku78"/>
    <property type="match status" value="1"/>
</dbReference>
<keyword evidence="14" id="KW-1185">Reference proteome</keyword>
<dbReference type="Pfam" id="PF03730">
    <property type="entry name" value="Ku_C"/>
    <property type="match status" value="1"/>
</dbReference>
<dbReference type="GO" id="GO:0042162">
    <property type="term" value="F:telomeric DNA binding"/>
    <property type="evidence" value="ECO:0007669"/>
    <property type="project" value="InterPro"/>
</dbReference>
<dbReference type="InterPro" id="IPR006164">
    <property type="entry name" value="DNA_bd_Ku70/Ku80"/>
</dbReference>
<keyword evidence="5" id="KW-0378">Hydrolase</keyword>
<accession>A0A0N0PAF2</accession>
<dbReference type="Gene3D" id="2.40.290.10">
    <property type="match status" value="1"/>
</dbReference>
<dbReference type="GO" id="GO:0006303">
    <property type="term" value="P:double-strand break repair via nonhomologous end joining"/>
    <property type="evidence" value="ECO:0007669"/>
    <property type="project" value="InterPro"/>
</dbReference>
<dbReference type="GO" id="GO:0043564">
    <property type="term" value="C:Ku70:Ku80 complex"/>
    <property type="evidence" value="ECO:0007669"/>
    <property type="project" value="InterPro"/>
</dbReference>
<dbReference type="AlphaFoldDB" id="A0A0N0PAF2"/>
<dbReference type="InterPro" id="IPR005161">
    <property type="entry name" value="Ku_N"/>
</dbReference>
<dbReference type="GO" id="GO:0003690">
    <property type="term" value="F:double-stranded DNA binding"/>
    <property type="evidence" value="ECO:0007669"/>
    <property type="project" value="TreeGrafter"/>
</dbReference>
<dbReference type="EMBL" id="KQ458556">
    <property type="protein sequence ID" value="KPJ05822.1"/>
    <property type="molecule type" value="Genomic_DNA"/>
</dbReference>
<comment type="similarity">
    <text evidence="2">Belongs to the ku70 family.</text>
</comment>
<dbReference type="PANTHER" id="PTHR12604:SF2">
    <property type="entry name" value="X-RAY REPAIR CROSS-COMPLEMENTING PROTEIN 6"/>
    <property type="match status" value="1"/>
</dbReference>
<keyword evidence="4" id="KW-0227">DNA damage</keyword>
<dbReference type="GO" id="GO:0003684">
    <property type="term" value="F:damaged DNA binding"/>
    <property type="evidence" value="ECO:0007669"/>
    <property type="project" value="InterPro"/>
</dbReference>
<dbReference type="GO" id="GO:0005524">
    <property type="term" value="F:ATP binding"/>
    <property type="evidence" value="ECO:0007669"/>
    <property type="project" value="UniProtKB-KW"/>
</dbReference>
<dbReference type="Gene3D" id="1.10.1600.10">
    <property type="match status" value="1"/>
</dbReference>
<evidence type="ECO:0000313" key="13">
    <source>
        <dbReference type="EMBL" id="KPJ05822.1"/>
    </source>
</evidence>
<dbReference type="InterPro" id="IPR047087">
    <property type="entry name" value="KU70_core_dom"/>
</dbReference>
<dbReference type="Gene3D" id="3.40.50.410">
    <property type="entry name" value="von Willebrand factor, type A domain"/>
    <property type="match status" value="1"/>
</dbReference>
<dbReference type="InterPro" id="IPR036465">
    <property type="entry name" value="vWFA_dom_sf"/>
</dbReference>
<keyword evidence="10" id="KW-0234">DNA repair</keyword>
<evidence type="ECO:0000256" key="4">
    <source>
        <dbReference type="ARBA" id="ARBA00022763"/>
    </source>
</evidence>
<gene>
    <name evidence="13" type="ORF">RR46_00650</name>
</gene>
<evidence type="ECO:0000256" key="9">
    <source>
        <dbReference type="ARBA" id="ARBA00023172"/>
    </source>
</evidence>
<dbReference type="Gene3D" id="4.10.970.10">
    <property type="entry name" value="Ku70, bridge and pillars"/>
    <property type="match status" value="1"/>
</dbReference>
<dbReference type="CDD" id="cd00788">
    <property type="entry name" value="KU70"/>
    <property type="match status" value="1"/>
</dbReference>
<name>A0A0N0PAF2_PAPXU</name>
<evidence type="ECO:0000256" key="11">
    <source>
        <dbReference type="ARBA" id="ARBA00023242"/>
    </source>
</evidence>
<reference evidence="13 14" key="1">
    <citation type="journal article" date="2015" name="Nat. Commun.">
        <title>Outbred genome sequencing and CRISPR/Cas9 gene editing in butterflies.</title>
        <authorList>
            <person name="Li X."/>
            <person name="Fan D."/>
            <person name="Zhang W."/>
            <person name="Liu G."/>
            <person name="Zhang L."/>
            <person name="Zhao L."/>
            <person name="Fang X."/>
            <person name="Chen L."/>
            <person name="Dong Y."/>
            <person name="Chen Y."/>
            <person name="Ding Y."/>
            <person name="Zhao R."/>
            <person name="Feng M."/>
            <person name="Zhu Y."/>
            <person name="Feng Y."/>
            <person name="Jiang X."/>
            <person name="Zhu D."/>
            <person name="Xiang H."/>
            <person name="Feng X."/>
            <person name="Li S."/>
            <person name="Wang J."/>
            <person name="Zhang G."/>
            <person name="Kronforst M.R."/>
            <person name="Wang W."/>
        </authorList>
    </citation>
    <scope>NUCLEOTIDE SEQUENCE [LARGE SCALE GENOMIC DNA]</scope>
    <source>
        <strain evidence="13">Ya'a_city_454_Px</strain>
        <tissue evidence="13">Whole body</tissue>
    </source>
</reference>
<dbReference type="InterPro" id="IPR016194">
    <property type="entry name" value="SPOC-like_C_dom_sf"/>
</dbReference>
<dbReference type="Pfam" id="PF02735">
    <property type="entry name" value="Ku"/>
    <property type="match status" value="1"/>
</dbReference>
<evidence type="ECO:0000256" key="10">
    <source>
        <dbReference type="ARBA" id="ARBA00023204"/>
    </source>
</evidence>
<evidence type="ECO:0000256" key="6">
    <source>
        <dbReference type="ARBA" id="ARBA00022806"/>
    </source>
</evidence>
<dbReference type="GO" id="GO:0006310">
    <property type="term" value="P:DNA recombination"/>
    <property type="evidence" value="ECO:0007669"/>
    <property type="project" value="UniProtKB-KW"/>
</dbReference>
<evidence type="ECO:0000256" key="1">
    <source>
        <dbReference type="ARBA" id="ARBA00004123"/>
    </source>
</evidence>
<dbReference type="SUPFAM" id="SSF53300">
    <property type="entry name" value="vWA-like"/>
    <property type="match status" value="1"/>
</dbReference>
<dbReference type="InterPro" id="IPR006165">
    <property type="entry name" value="Ku70"/>
</dbReference>
<dbReference type="GO" id="GO:0016787">
    <property type="term" value="F:hydrolase activity"/>
    <property type="evidence" value="ECO:0007669"/>
    <property type="project" value="UniProtKB-KW"/>
</dbReference>
<dbReference type="STRING" id="66420.A0A0N0PAF2"/>
<dbReference type="PIRSF" id="PIRSF003033">
    <property type="entry name" value="Ku70"/>
    <property type="match status" value="1"/>
</dbReference>
<keyword evidence="6" id="KW-0347">Helicase</keyword>
<dbReference type="Gene3D" id="1.10.720.30">
    <property type="entry name" value="SAP domain"/>
    <property type="match status" value="1"/>
</dbReference>
<evidence type="ECO:0000256" key="8">
    <source>
        <dbReference type="ARBA" id="ARBA00023125"/>
    </source>
</evidence>
<proteinExistence type="inferred from homology"/>
<evidence type="ECO:0000256" key="7">
    <source>
        <dbReference type="ARBA" id="ARBA00022840"/>
    </source>
</evidence>
<organism evidence="13 14">
    <name type="scientific">Papilio xuthus</name>
    <name type="common">Asian swallowtail butterfly</name>
    <dbReference type="NCBI Taxonomy" id="66420"/>
    <lineage>
        <taxon>Eukaryota</taxon>
        <taxon>Metazoa</taxon>
        <taxon>Ecdysozoa</taxon>
        <taxon>Arthropoda</taxon>
        <taxon>Hexapoda</taxon>
        <taxon>Insecta</taxon>
        <taxon>Pterygota</taxon>
        <taxon>Neoptera</taxon>
        <taxon>Endopterygota</taxon>
        <taxon>Lepidoptera</taxon>
        <taxon>Glossata</taxon>
        <taxon>Ditrysia</taxon>
        <taxon>Papilionoidea</taxon>
        <taxon>Papilionidae</taxon>
        <taxon>Papilioninae</taxon>
        <taxon>Papilio</taxon>
    </lineage>
</organism>
<protein>
    <submittedName>
        <fullName evidence="13">X-ray repair cross-complementing protein 5</fullName>
    </submittedName>
</protein>
<dbReference type="GO" id="GO:0000723">
    <property type="term" value="P:telomere maintenance"/>
    <property type="evidence" value="ECO:0007669"/>
    <property type="project" value="InterPro"/>
</dbReference>
<feature type="domain" description="Ku" evidence="12">
    <location>
        <begin position="289"/>
        <end position="433"/>
    </location>
</feature>
<evidence type="ECO:0000256" key="2">
    <source>
        <dbReference type="ARBA" id="ARBA00005240"/>
    </source>
</evidence>
<keyword evidence="8" id="KW-0238">DNA-binding</keyword>
<dbReference type="PANTHER" id="PTHR12604">
    <property type="entry name" value="KU AUTOANTIGEN DNA HELICASE"/>
    <property type="match status" value="1"/>
</dbReference>
<keyword evidence="9" id="KW-0233">DNA recombination</keyword>
<keyword evidence="3" id="KW-0547">Nucleotide-binding</keyword>
<evidence type="ECO:0000313" key="14">
    <source>
        <dbReference type="Proteomes" id="UP000053268"/>
    </source>
</evidence>
<dbReference type="InterPro" id="IPR036361">
    <property type="entry name" value="SAP_dom_sf"/>
</dbReference>
<keyword evidence="11" id="KW-0539">Nucleus</keyword>
<dbReference type="GO" id="GO:0003678">
    <property type="term" value="F:DNA helicase activity"/>
    <property type="evidence" value="ECO:0007669"/>
    <property type="project" value="InterPro"/>
</dbReference>
<sequence length="589" mass="66605">MDSDDEIEEAAKWEGSPGTIVLINALEDSSTIKVAHEATCLLIRQYLRSSSSHNIGVSIYGTDQTQTDLNSNNIIDIISMDTPTLEGYKKLRAMDIASYGKAKEYVLSEVLWHCSKIFKDYKKKLSSQTILILTKLLNPPVTTDQKRTLDRVVNLVGSYTKITIINISPDDYPIDKFYKELLIDINKSQEYTLPQAVWNPNVIQNMMYQQSHRHLAVAKLSFEIGPGFSIGVGVYSLLGKSNQSYLKTSNIDAKTNETVTRVTMRSKLTVNPGDSQKVSDDDVSGDSKELPLLDSELLFCQEYGGERIEFTKKEKEEMSNPFGPPMLKLLGFKPAIKLCKEKWFLKAGYFLYPNESVIEGSTVPFKALHKACDEMKTVAICMLCSRANSRPSIVALAPCTRPLDLEIEIGFDVIHIPFAENVREIPQLDDESDKPILQKKQKEEMNKILNSLQFHYKADMFENPKLQSQYRAIEAKALQETSLEPFVDSTIQKPEVYQVIREDVFEELFGPFGVSSIKRSCNTDKSNTIKKIKTEDINESLVQDMIINKSVDKLTVAQIKNILKERNITFSKSLNKADLCELVYENCTS</sequence>
<dbReference type="InterPro" id="IPR027388">
    <property type="entry name" value="Ku70_bridge/pillars_dom_sf"/>
</dbReference>
<evidence type="ECO:0000256" key="3">
    <source>
        <dbReference type="ARBA" id="ARBA00022741"/>
    </source>
</evidence>
<dbReference type="Pfam" id="PF03731">
    <property type="entry name" value="Ku_N"/>
    <property type="match status" value="1"/>
</dbReference>
<dbReference type="SUPFAM" id="SSF100939">
    <property type="entry name" value="SPOC domain-like"/>
    <property type="match status" value="1"/>
</dbReference>
<dbReference type="InterPro" id="IPR025856">
    <property type="entry name" value="HeH/LEM_domain"/>
</dbReference>
<dbReference type="Proteomes" id="UP000053268">
    <property type="component" value="Unassembled WGS sequence"/>
</dbReference>
<keyword evidence="7" id="KW-0067">ATP-binding</keyword>
<dbReference type="NCBIfam" id="TIGR00578">
    <property type="entry name" value="ku70"/>
    <property type="match status" value="1"/>
</dbReference>
<dbReference type="Pfam" id="PF12949">
    <property type="entry name" value="HeH"/>
    <property type="match status" value="1"/>
</dbReference>
<evidence type="ECO:0000256" key="5">
    <source>
        <dbReference type="ARBA" id="ARBA00022801"/>
    </source>
</evidence>